<keyword evidence="3" id="KW-1185">Reference proteome</keyword>
<protein>
    <submittedName>
        <fullName evidence="2">Uncharacterized protein</fullName>
    </submittedName>
</protein>
<feature type="region of interest" description="Disordered" evidence="1">
    <location>
        <begin position="56"/>
        <end position="76"/>
    </location>
</feature>
<proteinExistence type="predicted"/>
<dbReference type="RefSeq" id="WP_136062680.1">
    <property type="nucleotide sequence ID" value="NZ_CAAHFH010000002.1"/>
</dbReference>
<sequence length="76" mass="9074">MKNKTFDCVEMKNEIQRTLQGEYKGLVLEERRARMNERILSDPVLGPAYRRSLDRKVREQMKVAEESPEYKTRKEA</sequence>
<organism evidence="2 3">
    <name type="scientific">Pontiella sulfatireligans</name>
    <dbReference type="NCBI Taxonomy" id="2750658"/>
    <lineage>
        <taxon>Bacteria</taxon>
        <taxon>Pseudomonadati</taxon>
        <taxon>Kiritimatiellota</taxon>
        <taxon>Kiritimatiellia</taxon>
        <taxon>Kiritimatiellales</taxon>
        <taxon>Pontiellaceae</taxon>
        <taxon>Pontiella</taxon>
    </lineage>
</organism>
<gene>
    <name evidence="2" type="ORF">SCARR_03267</name>
</gene>
<dbReference type="EMBL" id="CAAHFH010000002">
    <property type="protein sequence ID" value="VGO21196.1"/>
    <property type="molecule type" value="Genomic_DNA"/>
</dbReference>
<name>A0A6C2UQB6_9BACT</name>
<dbReference type="AlphaFoldDB" id="A0A6C2UQB6"/>
<evidence type="ECO:0000256" key="1">
    <source>
        <dbReference type="SAM" id="MobiDB-lite"/>
    </source>
</evidence>
<accession>A0A6C2UQB6</accession>
<evidence type="ECO:0000313" key="2">
    <source>
        <dbReference type="EMBL" id="VGO21196.1"/>
    </source>
</evidence>
<reference evidence="2 3" key="1">
    <citation type="submission" date="2019-04" db="EMBL/GenBank/DDBJ databases">
        <authorList>
            <person name="Van Vliet M D."/>
        </authorList>
    </citation>
    <scope>NUCLEOTIDE SEQUENCE [LARGE SCALE GENOMIC DNA]</scope>
    <source>
        <strain evidence="2 3">F21</strain>
    </source>
</reference>
<dbReference type="Proteomes" id="UP000346198">
    <property type="component" value="Unassembled WGS sequence"/>
</dbReference>
<evidence type="ECO:0000313" key="3">
    <source>
        <dbReference type="Proteomes" id="UP000346198"/>
    </source>
</evidence>